<sequence length="806" mass="89645">MASLGSYLPDEGRAVWRRDRTPEYTTESKIIRHVVIRGTELKHDPSTHVLYRIDVLTEHAHWYICRRYSEFNELHRKLVRKHKISKDLLPPKKLSGNFEPKLINARRQQLEQYLQKLINSDAQISQSNELLSFLDLPAHDVIQVAQLLAKQLYVLGDKLLEKETPIALTINDLYCITKRLRLPMDLHTSSDRSSDLGHLYSFIHQLHSLKVIPPPPPVSVTRMAFEITPFRSLTILKVDCVPLSQVSGLVRVQQQLEKVSVQRSLNTLRELLIDSVEERRTQQPPEAKGSLTDSWRLIATAKFTTNRVVIQPWLRLTYLNISYNKLTQIDDSLQVLPVLKELNISHNLLSCLELQYLCLPTLSTLDISFNHICSVTSNKMVLENIKELNMSHNMIADLSHLSSFISLTSLNISSNSLSNCEHFHHLTQLKKLTTLTIKNNPVMMNNASRLILLACFMHKLRMVTIDGSEATVKEQAKIRSLTDRFGSDTDQWPITKRVLSPTHTPSPAPLTPPPVATPTSPPTVHVSWSVESFKRSPSVISDTSPSHSLSTNTSESVDHPLFFDHYPLGRPPSLPPSRDDPDGQSDSPCLDSSPLSLATPPCTPAGGQEVGVVSSITPQMILNALESLSSSQTRSVSPDSLSQALQGFINEHLLTTPPSTPLNEGEEDHPLSSADLILALTATLSAHIDGEGSEGGSAVPSAPVGSPQEGLSELVRLGLQPEDILKALNSLTVARQLVEAKAPGEDNESLLETLTLDESVTAEVWLQYPPRRRRLRKEKELLVHLFSSVAFGLSPAADPLRTSVYS</sequence>
<feature type="compositionally biased region" description="Low complexity" evidence="3">
    <location>
        <begin position="585"/>
        <end position="597"/>
    </location>
</feature>
<dbReference type="PROSITE" id="PS50195">
    <property type="entry name" value="PX"/>
    <property type="match status" value="1"/>
</dbReference>
<dbReference type="InParanoid" id="A0A1X7UM45"/>
<evidence type="ECO:0000256" key="2">
    <source>
        <dbReference type="ARBA" id="ARBA00022737"/>
    </source>
</evidence>
<dbReference type="InterPro" id="IPR001683">
    <property type="entry name" value="PX_dom"/>
</dbReference>
<feature type="domain" description="PX" evidence="4">
    <location>
        <begin position="29"/>
        <end position="141"/>
    </location>
</feature>
<dbReference type="GO" id="GO:0035091">
    <property type="term" value="F:phosphatidylinositol binding"/>
    <property type="evidence" value="ECO:0007669"/>
    <property type="project" value="InterPro"/>
</dbReference>
<dbReference type="EnsemblMetazoa" id="Aqu2.1.28487_001">
    <property type="protein sequence ID" value="Aqu2.1.28487_001"/>
    <property type="gene ID" value="Aqu2.1.28487"/>
</dbReference>
<organism evidence="5">
    <name type="scientific">Amphimedon queenslandica</name>
    <name type="common">Sponge</name>
    <dbReference type="NCBI Taxonomy" id="400682"/>
    <lineage>
        <taxon>Eukaryota</taxon>
        <taxon>Metazoa</taxon>
        <taxon>Porifera</taxon>
        <taxon>Demospongiae</taxon>
        <taxon>Heteroscleromorpha</taxon>
        <taxon>Haplosclerida</taxon>
        <taxon>Niphatidae</taxon>
        <taxon>Amphimedon</taxon>
    </lineage>
</organism>
<dbReference type="eggNOG" id="KOG1259">
    <property type="taxonomic scope" value="Eukaryota"/>
</dbReference>
<dbReference type="PANTHER" id="PTHR15454">
    <property type="entry name" value="NISCHARIN RELATED"/>
    <property type="match status" value="1"/>
</dbReference>
<dbReference type="OrthoDB" id="430293at2759"/>
<dbReference type="Gene3D" id="3.80.10.10">
    <property type="entry name" value="Ribonuclease Inhibitor"/>
    <property type="match status" value="2"/>
</dbReference>
<dbReference type="SMART" id="SM00312">
    <property type="entry name" value="PX"/>
    <property type="match status" value="1"/>
</dbReference>
<dbReference type="InterPro" id="IPR032675">
    <property type="entry name" value="LRR_dom_sf"/>
</dbReference>
<dbReference type="Gene3D" id="3.30.1520.10">
    <property type="entry name" value="Phox-like domain"/>
    <property type="match status" value="1"/>
</dbReference>
<proteinExistence type="predicted"/>
<dbReference type="InterPro" id="IPR001611">
    <property type="entry name" value="Leu-rich_rpt"/>
</dbReference>
<feature type="region of interest" description="Disordered" evidence="3">
    <location>
        <begin position="497"/>
        <end position="525"/>
    </location>
</feature>
<dbReference type="Pfam" id="PF00787">
    <property type="entry name" value="PX"/>
    <property type="match status" value="1"/>
</dbReference>
<dbReference type="GO" id="GO:0005737">
    <property type="term" value="C:cytoplasm"/>
    <property type="evidence" value="ECO:0007669"/>
    <property type="project" value="TreeGrafter"/>
</dbReference>
<dbReference type="SUPFAM" id="SSF64268">
    <property type="entry name" value="PX domain"/>
    <property type="match status" value="1"/>
</dbReference>
<name>A0A1X7UM45_AMPQE</name>
<dbReference type="PROSITE" id="PS51450">
    <property type="entry name" value="LRR"/>
    <property type="match status" value="3"/>
</dbReference>
<keyword evidence="2" id="KW-0677">Repeat</keyword>
<dbReference type="AlphaFoldDB" id="A0A1X7UM45"/>
<keyword evidence="1" id="KW-0433">Leucine-rich repeat</keyword>
<evidence type="ECO:0000313" key="5">
    <source>
        <dbReference type="EnsemblMetazoa" id="Aqu2.1.28487_001"/>
    </source>
</evidence>
<dbReference type="SUPFAM" id="SSF52075">
    <property type="entry name" value="Outer arm dynein light chain 1"/>
    <property type="match status" value="1"/>
</dbReference>
<reference evidence="5" key="1">
    <citation type="submission" date="2017-05" db="UniProtKB">
        <authorList>
            <consortium name="EnsemblMetazoa"/>
        </authorList>
    </citation>
    <scope>IDENTIFICATION</scope>
</reference>
<evidence type="ECO:0000256" key="3">
    <source>
        <dbReference type="SAM" id="MobiDB-lite"/>
    </source>
</evidence>
<accession>A0A1X7UM45</accession>
<evidence type="ECO:0000259" key="4">
    <source>
        <dbReference type="PROSITE" id="PS50195"/>
    </source>
</evidence>
<protein>
    <recommendedName>
        <fullName evidence="4">PX domain-containing protein</fullName>
    </recommendedName>
</protein>
<dbReference type="PANTHER" id="PTHR15454:SF35">
    <property type="entry name" value="NISCHARIN"/>
    <property type="match status" value="1"/>
</dbReference>
<feature type="region of interest" description="Disordered" evidence="3">
    <location>
        <begin position="560"/>
        <end position="603"/>
    </location>
</feature>
<feature type="compositionally biased region" description="Pro residues" evidence="3">
    <location>
        <begin position="504"/>
        <end position="521"/>
    </location>
</feature>
<dbReference type="InterPro" id="IPR036871">
    <property type="entry name" value="PX_dom_sf"/>
</dbReference>
<evidence type="ECO:0000256" key="1">
    <source>
        <dbReference type="ARBA" id="ARBA00022614"/>
    </source>
</evidence>